<protein>
    <submittedName>
        <fullName evidence="1">Uncharacterized protein</fullName>
    </submittedName>
</protein>
<gene>
    <name evidence="1" type="ORF">AO382_1094</name>
</gene>
<dbReference type="EMBL" id="LXHE01000009">
    <property type="protein sequence ID" value="OAV00976.1"/>
    <property type="molecule type" value="Genomic_DNA"/>
</dbReference>
<evidence type="ECO:0000313" key="1">
    <source>
        <dbReference type="EMBL" id="OAV00976.1"/>
    </source>
</evidence>
<dbReference type="Proteomes" id="UP000078446">
    <property type="component" value="Unassembled WGS sequence"/>
</dbReference>
<name>A0A7Z0UYN5_MORCA</name>
<proteinExistence type="predicted"/>
<sequence>MIQNIEIFLRNFWASCQICVLQFVLFYEQLCTLGRFLKIFENFACNFKIFW</sequence>
<comment type="caution">
    <text evidence="1">The sequence shown here is derived from an EMBL/GenBank/DDBJ whole genome shotgun (WGS) entry which is preliminary data.</text>
</comment>
<evidence type="ECO:0000313" key="2">
    <source>
        <dbReference type="Proteomes" id="UP000078446"/>
    </source>
</evidence>
<dbReference type="AlphaFoldDB" id="A0A7Z0UYN5"/>
<organism evidence="1 2">
    <name type="scientific">Moraxella catarrhalis</name>
    <name type="common">Branhamella catarrhalis</name>
    <dbReference type="NCBI Taxonomy" id="480"/>
    <lineage>
        <taxon>Bacteria</taxon>
        <taxon>Pseudomonadati</taxon>
        <taxon>Pseudomonadota</taxon>
        <taxon>Gammaproteobacteria</taxon>
        <taxon>Moraxellales</taxon>
        <taxon>Moraxellaceae</taxon>
        <taxon>Moraxella</taxon>
    </lineage>
</organism>
<accession>A0A7Z0UYN5</accession>
<reference evidence="1 2" key="1">
    <citation type="journal article" date="2016" name="Genome Biol. Evol.">
        <title>Comparative Genomic Analyses of the Moraxella catarrhalis Serosensitive and Seroresistant Lineages Demonstrate Their Independent Evolution.</title>
        <authorList>
            <person name="Earl J.P."/>
            <person name="de Vries S.P."/>
            <person name="Ahmed A."/>
            <person name="Powell E."/>
            <person name="Schultz M.P."/>
            <person name="Hermans P.W."/>
            <person name="Hill D.J."/>
            <person name="Zhou Z."/>
            <person name="Constantinidou C.I."/>
            <person name="Hu F.Z."/>
            <person name="Bootsma H.J."/>
            <person name="Ehrlich G.D."/>
        </authorList>
    </citation>
    <scope>NUCLEOTIDE SEQUENCE [LARGE SCALE GENOMIC DNA]</scope>
    <source>
        <strain evidence="1 2">Z7574</strain>
    </source>
</reference>